<dbReference type="NCBIfam" id="NF002020">
    <property type="entry name" value="PRK00823.1-5"/>
    <property type="match status" value="1"/>
</dbReference>
<sequence>MMPHLRCVLGGGRCQEMFSLFLPSISCQRLLNNFTPIINIRVTERNLQIQSSFLYSSKIADKNKKTIMALNTDERNTLLMPLLENGWKMVNNRDAINKVIIFKDFNEAFGFMTRIALLAEKMNHHPEWFNVYNKVDITLSTHDVSGLSKKDIKLATFIDSHI</sequence>
<dbReference type="GO" id="GO:0008124">
    <property type="term" value="F:4-alpha-hydroxytetrahydrobiopterin dehydratase activity"/>
    <property type="evidence" value="ECO:0007669"/>
    <property type="project" value="UniProtKB-EC"/>
</dbReference>
<dbReference type="NCBIfam" id="NF002018">
    <property type="entry name" value="PRK00823.1-3"/>
    <property type="match status" value="1"/>
</dbReference>
<comment type="similarity">
    <text evidence="2">Belongs to the pterin-4-alpha-carbinolamine dehydratase family.</text>
</comment>
<dbReference type="AlphaFoldDB" id="A0A0K0G1W5"/>
<dbReference type="WBParaSite" id="SVE_1870800.1">
    <property type="protein sequence ID" value="SVE_1870800.1"/>
    <property type="gene ID" value="SVE_1870800"/>
</dbReference>
<evidence type="ECO:0000256" key="1">
    <source>
        <dbReference type="ARBA" id="ARBA00001554"/>
    </source>
</evidence>
<comment type="catalytic activity">
    <reaction evidence="1">
        <text>(4aS,6R)-4a-hydroxy-L-erythro-5,6,7,8-tetrahydrobiopterin = (6R)-L-erythro-6,7-dihydrobiopterin + H2O</text>
        <dbReference type="Rhea" id="RHEA:11920"/>
        <dbReference type="ChEBI" id="CHEBI:15377"/>
        <dbReference type="ChEBI" id="CHEBI:15642"/>
        <dbReference type="ChEBI" id="CHEBI:43120"/>
        <dbReference type="EC" id="4.2.1.96"/>
    </reaction>
</comment>
<dbReference type="STRING" id="75913.A0A0K0G1W5"/>
<dbReference type="PANTHER" id="PTHR12599">
    <property type="entry name" value="PTERIN-4-ALPHA-CARBINOLAMINE DEHYDRATASE"/>
    <property type="match status" value="1"/>
</dbReference>
<accession>A0A0K0G1W5</accession>
<protein>
    <recommendedName>
        <fullName evidence="3">4a-hydroxytetrahydrobiopterin dehydratase</fullName>
        <ecNumber evidence="3">4.2.1.96</ecNumber>
    </recommendedName>
    <alternativeName>
        <fullName evidence="5">4-alpha-hydroxy-tetrahydropterin dehydratase</fullName>
    </alternativeName>
</protein>
<evidence type="ECO:0000313" key="6">
    <source>
        <dbReference type="Proteomes" id="UP000035680"/>
    </source>
</evidence>
<dbReference type="GO" id="GO:0006729">
    <property type="term" value="P:tetrahydrobiopterin biosynthetic process"/>
    <property type="evidence" value="ECO:0007669"/>
    <property type="project" value="InterPro"/>
</dbReference>
<dbReference type="Pfam" id="PF01329">
    <property type="entry name" value="Pterin_4a"/>
    <property type="match status" value="1"/>
</dbReference>
<keyword evidence="4" id="KW-0456">Lyase</keyword>
<dbReference type="CDD" id="cd00914">
    <property type="entry name" value="PCD_DCoH_subfamily_b"/>
    <property type="match status" value="1"/>
</dbReference>
<dbReference type="PANTHER" id="PTHR12599:SF0">
    <property type="entry name" value="PTERIN-4-ALPHA-CARBINOLAMINE DEHYDRATASE"/>
    <property type="match status" value="1"/>
</dbReference>
<dbReference type="HAMAP" id="MF_00434">
    <property type="entry name" value="Pterin_4_alpha"/>
    <property type="match status" value="1"/>
</dbReference>
<dbReference type="EC" id="4.2.1.96" evidence="3"/>
<keyword evidence="6" id="KW-1185">Reference proteome</keyword>
<evidence type="ECO:0000256" key="3">
    <source>
        <dbReference type="ARBA" id="ARBA00013252"/>
    </source>
</evidence>
<evidence type="ECO:0000256" key="4">
    <source>
        <dbReference type="ARBA" id="ARBA00023239"/>
    </source>
</evidence>
<dbReference type="Proteomes" id="UP000035680">
    <property type="component" value="Unassembled WGS sequence"/>
</dbReference>
<dbReference type="SUPFAM" id="SSF55248">
    <property type="entry name" value="PCD-like"/>
    <property type="match status" value="1"/>
</dbReference>
<reference evidence="7" key="2">
    <citation type="submission" date="2015-08" db="UniProtKB">
        <authorList>
            <consortium name="WormBaseParasite"/>
        </authorList>
    </citation>
    <scope>IDENTIFICATION</scope>
</reference>
<evidence type="ECO:0000313" key="7">
    <source>
        <dbReference type="WBParaSite" id="SVE_1870800.1"/>
    </source>
</evidence>
<organism evidence="6 7">
    <name type="scientific">Strongyloides venezuelensis</name>
    <name type="common">Threadworm</name>
    <dbReference type="NCBI Taxonomy" id="75913"/>
    <lineage>
        <taxon>Eukaryota</taxon>
        <taxon>Metazoa</taxon>
        <taxon>Ecdysozoa</taxon>
        <taxon>Nematoda</taxon>
        <taxon>Chromadorea</taxon>
        <taxon>Rhabditida</taxon>
        <taxon>Tylenchina</taxon>
        <taxon>Panagrolaimomorpha</taxon>
        <taxon>Strongyloidoidea</taxon>
        <taxon>Strongyloididae</taxon>
        <taxon>Strongyloides</taxon>
    </lineage>
</organism>
<dbReference type="Gene3D" id="3.30.1360.20">
    <property type="entry name" value="Transcriptional coactivator/pterin dehydratase"/>
    <property type="match status" value="1"/>
</dbReference>
<reference evidence="6" key="1">
    <citation type="submission" date="2014-07" db="EMBL/GenBank/DDBJ databases">
        <authorList>
            <person name="Martin A.A"/>
            <person name="De Silva N."/>
        </authorList>
    </citation>
    <scope>NUCLEOTIDE SEQUENCE</scope>
</reference>
<dbReference type="InterPro" id="IPR001533">
    <property type="entry name" value="Pterin_deHydtase"/>
</dbReference>
<evidence type="ECO:0000256" key="2">
    <source>
        <dbReference type="ARBA" id="ARBA00006472"/>
    </source>
</evidence>
<name>A0A0K0G1W5_STRVS</name>
<evidence type="ECO:0000256" key="5">
    <source>
        <dbReference type="ARBA" id="ARBA00030497"/>
    </source>
</evidence>
<proteinExistence type="inferred from homology"/>
<dbReference type="InterPro" id="IPR036428">
    <property type="entry name" value="PCD_sf"/>
</dbReference>